<organism evidence="1 2">
    <name type="scientific">Racocetra persica</name>
    <dbReference type="NCBI Taxonomy" id="160502"/>
    <lineage>
        <taxon>Eukaryota</taxon>
        <taxon>Fungi</taxon>
        <taxon>Fungi incertae sedis</taxon>
        <taxon>Mucoromycota</taxon>
        <taxon>Glomeromycotina</taxon>
        <taxon>Glomeromycetes</taxon>
        <taxon>Diversisporales</taxon>
        <taxon>Gigasporaceae</taxon>
        <taxon>Racocetra</taxon>
    </lineage>
</organism>
<dbReference type="EMBL" id="CAJVQC010111981">
    <property type="protein sequence ID" value="CAG8835471.1"/>
    <property type="molecule type" value="Genomic_DNA"/>
</dbReference>
<reference evidence="1" key="1">
    <citation type="submission" date="2021-06" db="EMBL/GenBank/DDBJ databases">
        <authorList>
            <person name="Kallberg Y."/>
            <person name="Tangrot J."/>
            <person name="Rosling A."/>
        </authorList>
    </citation>
    <scope>NUCLEOTIDE SEQUENCE</scope>
    <source>
        <strain evidence="1">MA461A</strain>
    </source>
</reference>
<accession>A0ACA9SDE6</accession>
<proteinExistence type="predicted"/>
<comment type="caution">
    <text evidence="1">The sequence shown here is derived from an EMBL/GenBank/DDBJ whole genome shotgun (WGS) entry which is preliminary data.</text>
</comment>
<dbReference type="Proteomes" id="UP000789920">
    <property type="component" value="Unassembled WGS sequence"/>
</dbReference>
<protein>
    <submittedName>
        <fullName evidence="1">2332_t:CDS:1</fullName>
    </submittedName>
</protein>
<name>A0ACA9SDE6_9GLOM</name>
<evidence type="ECO:0000313" key="1">
    <source>
        <dbReference type="EMBL" id="CAG8835471.1"/>
    </source>
</evidence>
<gene>
    <name evidence="1" type="ORF">RPERSI_LOCUS29562</name>
</gene>
<sequence>MTKGVGSSFTAHSKGNLLEPPSRRWSKHSPNNENISWSSQGSSRNDRTSWCLDVNDNSSAAARNNLNKSRPTSVSFDTPPLPTSVTLNNLPPNSPPSIYNPSASRESRNSSSFYFTSNTLLPSPIYPSSSSSPVQQHPPTNLPSSAITSEHTINSNNISSEHTNNSNNIRSLNSSKSSTTETLKYPSSPLSHINRNSITSLASVDDHAFTGSSSPHDHHDISPLISSQLNRKESSGSSNTEKDFINNSRKNARMSIISSSDKPIIKVTTST</sequence>
<evidence type="ECO:0000313" key="2">
    <source>
        <dbReference type="Proteomes" id="UP000789920"/>
    </source>
</evidence>
<keyword evidence="2" id="KW-1185">Reference proteome</keyword>